<evidence type="ECO:0000313" key="1">
    <source>
        <dbReference type="EMBL" id="RLV57951.1"/>
    </source>
</evidence>
<sequence length="72" mass="8407">MTDIHGNFYRCLHQDNLISAYRYTGMASALVRTCLILTGDLQLYELCDLFSQVLEQYLELHKYRDGCRKVGE</sequence>
<reference evidence="1 2" key="1">
    <citation type="submission" date="2018-09" db="EMBL/GenBank/DDBJ databases">
        <title>Phylogeny of the Shewanellaceae, and recommendation for two new genera, Pseudoshewanella and Parashewanella.</title>
        <authorList>
            <person name="Wang G."/>
        </authorList>
    </citation>
    <scope>NUCLEOTIDE SEQUENCE [LARGE SCALE GENOMIC DNA]</scope>
    <source>
        <strain evidence="1 2">C51</strain>
    </source>
</reference>
<name>A0A3L8PRD3_9GAMM</name>
<dbReference type="AlphaFoldDB" id="A0A3L8PRD3"/>
<dbReference type="Proteomes" id="UP000281474">
    <property type="component" value="Unassembled WGS sequence"/>
</dbReference>
<gene>
    <name evidence="1" type="ORF">D5018_19840</name>
</gene>
<accession>A0A3L8PRD3</accession>
<proteinExistence type="predicted"/>
<evidence type="ECO:0000313" key="2">
    <source>
        <dbReference type="Proteomes" id="UP000281474"/>
    </source>
</evidence>
<organism evidence="1 2">
    <name type="scientific">Parashewanella curva</name>
    <dbReference type="NCBI Taxonomy" id="2338552"/>
    <lineage>
        <taxon>Bacteria</taxon>
        <taxon>Pseudomonadati</taxon>
        <taxon>Pseudomonadota</taxon>
        <taxon>Gammaproteobacteria</taxon>
        <taxon>Alteromonadales</taxon>
        <taxon>Shewanellaceae</taxon>
        <taxon>Parashewanella</taxon>
    </lineage>
</organism>
<dbReference type="EMBL" id="QZEI01000115">
    <property type="protein sequence ID" value="RLV57951.1"/>
    <property type="molecule type" value="Genomic_DNA"/>
</dbReference>
<keyword evidence="2" id="KW-1185">Reference proteome</keyword>
<comment type="caution">
    <text evidence="1">The sequence shown here is derived from an EMBL/GenBank/DDBJ whole genome shotgun (WGS) entry which is preliminary data.</text>
</comment>
<protein>
    <submittedName>
        <fullName evidence="1">Uncharacterized protein</fullName>
    </submittedName>
</protein>